<dbReference type="PANTHER" id="PTHR47027:SF20">
    <property type="entry name" value="REVERSE TRANSCRIPTASE-LIKE PROTEIN WITH RNA-DIRECTED DNA POLYMERASE DOMAIN"/>
    <property type="match status" value="1"/>
</dbReference>
<keyword evidence="2" id="KW-1185">Reference proteome</keyword>
<protein>
    <recommendedName>
        <fullName evidence="3">Reverse transcriptase domain-containing protein</fullName>
    </recommendedName>
</protein>
<sequence>MDQIATLRIIVERSLEWNSSLYINFVDYEKAFDNVDREVLRHYGTPAKVVNLIKSSYERMTCRVIHGGQLTNSFQVKT</sequence>
<dbReference type="Proteomes" id="UP001295444">
    <property type="component" value="Chromosome 03"/>
</dbReference>
<dbReference type="AlphaFoldDB" id="A0AAD1RN84"/>
<evidence type="ECO:0000313" key="1">
    <source>
        <dbReference type="EMBL" id="CAH2274307.1"/>
    </source>
</evidence>
<reference evidence="1" key="1">
    <citation type="submission" date="2022-03" db="EMBL/GenBank/DDBJ databases">
        <authorList>
            <person name="Alioto T."/>
            <person name="Alioto T."/>
            <person name="Gomez Garrido J."/>
        </authorList>
    </citation>
    <scope>NUCLEOTIDE SEQUENCE</scope>
</reference>
<evidence type="ECO:0008006" key="3">
    <source>
        <dbReference type="Google" id="ProtNLM"/>
    </source>
</evidence>
<accession>A0AAD1RN84</accession>
<dbReference type="PANTHER" id="PTHR47027">
    <property type="entry name" value="REVERSE TRANSCRIPTASE DOMAIN-CONTAINING PROTEIN"/>
    <property type="match status" value="1"/>
</dbReference>
<organism evidence="1 2">
    <name type="scientific">Pelobates cultripes</name>
    <name type="common">Western spadefoot toad</name>
    <dbReference type="NCBI Taxonomy" id="61616"/>
    <lineage>
        <taxon>Eukaryota</taxon>
        <taxon>Metazoa</taxon>
        <taxon>Chordata</taxon>
        <taxon>Craniata</taxon>
        <taxon>Vertebrata</taxon>
        <taxon>Euteleostomi</taxon>
        <taxon>Amphibia</taxon>
        <taxon>Batrachia</taxon>
        <taxon>Anura</taxon>
        <taxon>Pelobatoidea</taxon>
        <taxon>Pelobatidae</taxon>
        <taxon>Pelobates</taxon>
    </lineage>
</organism>
<proteinExistence type="predicted"/>
<gene>
    <name evidence="1" type="ORF">PECUL_23A011288</name>
</gene>
<name>A0AAD1RN84_PELCU</name>
<evidence type="ECO:0000313" key="2">
    <source>
        <dbReference type="Proteomes" id="UP001295444"/>
    </source>
</evidence>
<dbReference type="EMBL" id="OW240914">
    <property type="protein sequence ID" value="CAH2274307.1"/>
    <property type="molecule type" value="Genomic_DNA"/>
</dbReference>